<dbReference type="KEGG" id="pseg:D3H65_28210"/>
<protein>
    <submittedName>
        <fullName evidence="3">DUF389 domain-containing protein</fullName>
    </submittedName>
</protein>
<gene>
    <name evidence="3" type="ORF">D3H65_28210</name>
</gene>
<name>A0A3B7MWP3_9BACT</name>
<proteinExistence type="predicted"/>
<feature type="transmembrane region" description="Helical" evidence="2">
    <location>
        <begin position="56"/>
        <end position="78"/>
    </location>
</feature>
<evidence type="ECO:0000256" key="2">
    <source>
        <dbReference type="SAM" id="Phobius"/>
    </source>
</evidence>
<feature type="transmembrane region" description="Helical" evidence="2">
    <location>
        <begin position="128"/>
        <end position="146"/>
    </location>
</feature>
<keyword evidence="2" id="KW-0812">Transmembrane</keyword>
<dbReference type="AlphaFoldDB" id="A0A3B7MWP3"/>
<feature type="transmembrane region" description="Helical" evidence="2">
    <location>
        <begin position="29"/>
        <end position="50"/>
    </location>
</feature>
<reference evidence="3 4" key="1">
    <citation type="submission" date="2018-09" db="EMBL/GenBank/DDBJ databases">
        <title>Genome sequencing of strain 6GH32-13.</title>
        <authorList>
            <person name="Weon H.-Y."/>
            <person name="Heo J."/>
            <person name="Kwon S.-W."/>
        </authorList>
    </citation>
    <scope>NUCLEOTIDE SEQUENCE [LARGE SCALE GENOMIC DNA]</scope>
    <source>
        <strain evidence="3 4">5GH32-13</strain>
    </source>
</reference>
<keyword evidence="2" id="KW-1133">Transmembrane helix</keyword>
<sequence>MNNALIEKFRIRQEKEDVSVIIESIDKGVVFKGTNLWVLIFAIFIASLGLNVNSTAVIIGAMLISPLMGPIMGIGLAVGINDLPLLRKSIYNYCVATGAALATSTLFFLLSPLDDAHSEILARTSPNIYDVLIALFGGLAGIIATSSKQKGNVIPGVAIATALMPPLCTAGYGLATLQFYFFTGAFYLFIINTVFIALATFITTRFLKFPFKHLPDKKADTRAQRIIWGIVILTILPSIYFGYDLVQQDKFVKKANQFVELEAKFPNDYLLQKNIDPKKKSITLTYGGAEIVKEDIARLQQKLKSFDLGNASLEINQGFAYLAAVKGNTENNEQAERLNFILKAKETELQALQHKMDSLQQFNAQGRQLFDEIKTQYPDINSLVLSAGNDFKSDTISRPTVLVALSFSGKRSSTDKGKIENWLKTRLRNNALKVYFQ</sequence>
<dbReference type="PANTHER" id="PTHR20992:SF9">
    <property type="entry name" value="AT15442P-RELATED"/>
    <property type="match status" value="1"/>
</dbReference>
<feature type="transmembrane region" description="Helical" evidence="2">
    <location>
        <begin position="179"/>
        <end position="204"/>
    </location>
</feature>
<evidence type="ECO:0000313" key="4">
    <source>
        <dbReference type="Proteomes" id="UP000263900"/>
    </source>
</evidence>
<feature type="transmembrane region" description="Helical" evidence="2">
    <location>
        <begin position="153"/>
        <end position="173"/>
    </location>
</feature>
<organism evidence="3 4">
    <name type="scientific">Paraflavitalea soli</name>
    <dbReference type="NCBI Taxonomy" id="2315862"/>
    <lineage>
        <taxon>Bacteria</taxon>
        <taxon>Pseudomonadati</taxon>
        <taxon>Bacteroidota</taxon>
        <taxon>Chitinophagia</taxon>
        <taxon>Chitinophagales</taxon>
        <taxon>Chitinophagaceae</taxon>
        <taxon>Paraflavitalea</taxon>
    </lineage>
</organism>
<feature type="transmembrane region" description="Helical" evidence="2">
    <location>
        <begin position="90"/>
        <end position="108"/>
    </location>
</feature>
<keyword evidence="1" id="KW-0175">Coiled coil</keyword>
<accession>A0A3B7MWP3</accession>
<dbReference type="Pfam" id="PF04087">
    <property type="entry name" value="DUF389"/>
    <property type="match status" value="1"/>
</dbReference>
<keyword evidence="4" id="KW-1185">Reference proteome</keyword>
<evidence type="ECO:0000313" key="3">
    <source>
        <dbReference type="EMBL" id="AXY77629.1"/>
    </source>
</evidence>
<dbReference type="RefSeq" id="WP_119053502.1">
    <property type="nucleotide sequence ID" value="NZ_CP032157.1"/>
</dbReference>
<dbReference type="OrthoDB" id="9790659at2"/>
<dbReference type="EMBL" id="CP032157">
    <property type="protein sequence ID" value="AXY77629.1"/>
    <property type="molecule type" value="Genomic_DNA"/>
</dbReference>
<evidence type="ECO:0000256" key="1">
    <source>
        <dbReference type="SAM" id="Coils"/>
    </source>
</evidence>
<dbReference type="Proteomes" id="UP000263900">
    <property type="component" value="Chromosome"/>
</dbReference>
<keyword evidence="2" id="KW-0472">Membrane</keyword>
<feature type="coiled-coil region" evidence="1">
    <location>
        <begin position="335"/>
        <end position="362"/>
    </location>
</feature>
<dbReference type="InterPro" id="IPR005240">
    <property type="entry name" value="DUF389"/>
</dbReference>
<feature type="transmembrane region" description="Helical" evidence="2">
    <location>
        <begin position="225"/>
        <end position="243"/>
    </location>
</feature>
<dbReference type="PANTHER" id="PTHR20992">
    <property type="entry name" value="AT15442P-RELATED"/>
    <property type="match status" value="1"/>
</dbReference>